<evidence type="ECO:0000313" key="2">
    <source>
        <dbReference type="Proteomes" id="UP000258501"/>
    </source>
</evidence>
<sequence>MKTNEGHNRELLVQSLEGFYRHAKDICVLWEQLDDETQNNLAEEYPFDKSFDEVTHGILDWLHAQKEINKL</sequence>
<organism evidence="1 2">
    <name type="scientific">Bacillus phage SIOphi</name>
    <dbReference type="NCBI Taxonomy" id="1285382"/>
    <lineage>
        <taxon>Viruses</taxon>
        <taxon>Duplodnaviria</taxon>
        <taxon>Heunggongvirae</taxon>
        <taxon>Uroviricota</taxon>
        <taxon>Caudoviricetes</taxon>
        <taxon>Herelleviridae</taxon>
        <taxon>Bastillevirinae</taxon>
        <taxon>Siophivirus</taxon>
        <taxon>Siophivirus SIOphi</taxon>
    </lineage>
</organism>
<keyword evidence="2" id="KW-1185">Reference proteome</keyword>
<name>R4JK66_9CAUD</name>
<proteinExistence type="predicted"/>
<protein>
    <submittedName>
        <fullName evidence="1">Uncharacterized protein</fullName>
    </submittedName>
</protein>
<dbReference type="EMBL" id="KC699836">
    <property type="protein sequence ID" value="AGK86899.1"/>
    <property type="molecule type" value="Genomic_DNA"/>
</dbReference>
<dbReference type="Proteomes" id="UP000258501">
    <property type="component" value="Segment"/>
</dbReference>
<gene>
    <name evidence="1" type="ORF">SIOphi_00455</name>
</gene>
<evidence type="ECO:0000313" key="1">
    <source>
        <dbReference type="EMBL" id="AGK86899.1"/>
    </source>
</evidence>
<accession>R4JK66</accession>
<reference evidence="1 2" key="1">
    <citation type="submission" date="2013-02" db="EMBL/GenBank/DDBJ databases">
        <authorList>
            <person name="Lukaszewicz M."/>
            <person name="Biegalska A."/>
            <person name="Krasowska A."/>
        </authorList>
    </citation>
    <scope>NUCLEOTIDE SEQUENCE [LARGE SCALE GENOMIC DNA]</scope>
</reference>